<accession>X0T4N5</accession>
<name>X0T4N5_9ZZZZ</name>
<organism evidence="1">
    <name type="scientific">marine sediment metagenome</name>
    <dbReference type="NCBI Taxonomy" id="412755"/>
    <lineage>
        <taxon>unclassified sequences</taxon>
        <taxon>metagenomes</taxon>
        <taxon>ecological metagenomes</taxon>
    </lineage>
</organism>
<reference evidence="1" key="1">
    <citation type="journal article" date="2014" name="Front. Microbiol.">
        <title>High frequency of phylogenetically diverse reductive dehalogenase-homologous genes in deep subseafloor sedimentary metagenomes.</title>
        <authorList>
            <person name="Kawai M."/>
            <person name="Futagami T."/>
            <person name="Toyoda A."/>
            <person name="Takaki Y."/>
            <person name="Nishi S."/>
            <person name="Hori S."/>
            <person name="Arai W."/>
            <person name="Tsubouchi T."/>
            <person name="Morono Y."/>
            <person name="Uchiyama I."/>
            <person name="Ito T."/>
            <person name="Fujiyama A."/>
            <person name="Inagaki F."/>
            <person name="Takami H."/>
        </authorList>
    </citation>
    <scope>NUCLEOTIDE SEQUENCE</scope>
    <source>
        <strain evidence="1">Expedition CK06-06</strain>
    </source>
</reference>
<dbReference type="EMBL" id="BARS01016551">
    <property type="protein sequence ID" value="GAF88189.1"/>
    <property type="molecule type" value="Genomic_DNA"/>
</dbReference>
<proteinExistence type="predicted"/>
<protein>
    <submittedName>
        <fullName evidence="1">Uncharacterized protein</fullName>
    </submittedName>
</protein>
<sequence>MHLALNLRLRRLAGFENGCSCLNDALLGGKLYIICKINRLDKKLLTIYKIQQLSAQRQTAEHHSTDFVDLTAASCGELDPKKD</sequence>
<gene>
    <name evidence="1" type="ORF">S01H1_27212</name>
</gene>
<comment type="caution">
    <text evidence="1">The sequence shown here is derived from an EMBL/GenBank/DDBJ whole genome shotgun (WGS) entry which is preliminary data.</text>
</comment>
<evidence type="ECO:0000313" key="1">
    <source>
        <dbReference type="EMBL" id="GAF88189.1"/>
    </source>
</evidence>
<dbReference type="AlphaFoldDB" id="X0T4N5"/>